<protein>
    <recommendedName>
        <fullName evidence="3">F-box domain-containing protein</fullName>
    </recommendedName>
</protein>
<dbReference type="AlphaFoldDB" id="A0A5C3QFY5"/>
<accession>A0A5C3QFY5</accession>
<organism evidence="1 2">
    <name type="scientific">Pterulicium gracile</name>
    <dbReference type="NCBI Taxonomy" id="1884261"/>
    <lineage>
        <taxon>Eukaryota</taxon>
        <taxon>Fungi</taxon>
        <taxon>Dikarya</taxon>
        <taxon>Basidiomycota</taxon>
        <taxon>Agaricomycotina</taxon>
        <taxon>Agaricomycetes</taxon>
        <taxon>Agaricomycetidae</taxon>
        <taxon>Agaricales</taxon>
        <taxon>Pleurotineae</taxon>
        <taxon>Pterulaceae</taxon>
        <taxon>Pterulicium</taxon>
    </lineage>
</organism>
<sequence>MPLSTMSSGGNSVEAIQNELENLSGDVAIRALDQHITQADPQADQTHLRRLRELRNRYCPIATIPPELLGAIFMDAVRPPDNDYYAVVPWKERVAISSVCSNWRAVALDTAGFWVNFGVCTSPNFASMVARSKEMPISVRLSHLHPFDGSDLNSYNHDELSAAFSLLFKASRLQEFHILGDKEEIEYYLEHIPHDEPTPLLRSIIVQATVRHLPPSIPQHIIRIRKPLLRYLTLDTCEVPWPTPDGEPLLANLLHLHLLHTEPRPPSDILLDVLRASPGLLALQLEDTIPLDLDPTCDFSLIIPLDFLELYMITDTTALSTKMYTHTSHPRTTSLFIHVPQYARGISNDMIQEQHTISAFLDVHGLAAHSAAQRVLPRDDIDLSLSHVPGVRGVLLIHISSPTGMWTYQLVCTHANLAFALGALRVPGVLKNLVFETDSSVQGADWIGFFEKHGKEVEKVTFGEGFLNPGVLGALSARVDSRAIERPIFANQGSVSDVCKDQGQVILLPNLSLLVIHKVAVTESTYSSLLAMLRFRRDHGNPVRTVKIDRMQPALTDGMIGKLEEIVGAGGVIVRRESGQMNYAEHEIQVDRSGVIRPYSPDDLQ</sequence>
<proteinExistence type="predicted"/>
<gene>
    <name evidence="1" type="ORF">BDV98DRAFT_570058</name>
</gene>
<dbReference type="STRING" id="1884261.A0A5C3QFY5"/>
<keyword evidence="2" id="KW-1185">Reference proteome</keyword>
<reference evidence="1 2" key="1">
    <citation type="journal article" date="2019" name="Nat. Ecol. Evol.">
        <title>Megaphylogeny resolves global patterns of mushroom evolution.</title>
        <authorList>
            <person name="Varga T."/>
            <person name="Krizsan K."/>
            <person name="Foldi C."/>
            <person name="Dima B."/>
            <person name="Sanchez-Garcia M."/>
            <person name="Sanchez-Ramirez S."/>
            <person name="Szollosi G.J."/>
            <person name="Szarkandi J.G."/>
            <person name="Papp V."/>
            <person name="Albert L."/>
            <person name="Andreopoulos W."/>
            <person name="Angelini C."/>
            <person name="Antonin V."/>
            <person name="Barry K.W."/>
            <person name="Bougher N.L."/>
            <person name="Buchanan P."/>
            <person name="Buyck B."/>
            <person name="Bense V."/>
            <person name="Catcheside P."/>
            <person name="Chovatia M."/>
            <person name="Cooper J."/>
            <person name="Damon W."/>
            <person name="Desjardin D."/>
            <person name="Finy P."/>
            <person name="Geml J."/>
            <person name="Haridas S."/>
            <person name="Hughes K."/>
            <person name="Justo A."/>
            <person name="Karasinski D."/>
            <person name="Kautmanova I."/>
            <person name="Kiss B."/>
            <person name="Kocsube S."/>
            <person name="Kotiranta H."/>
            <person name="LaButti K.M."/>
            <person name="Lechner B.E."/>
            <person name="Liimatainen K."/>
            <person name="Lipzen A."/>
            <person name="Lukacs Z."/>
            <person name="Mihaltcheva S."/>
            <person name="Morgado L.N."/>
            <person name="Niskanen T."/>
            <person name="Noordeloos M.E."/>
            <person name="Ohm R.A."/>
            <person name="Ortiz-Santana B."/>
            <person name="Ovrebo C."/>
            <person name="Racz N."/>
            <person name="Riley R."/>
            <person name="Savchenko A."/>
            <person name="Shiryaev A."/>
            <person name="Soop K."/>
            <person name="Spirin V."/>
            <person name="Szebenyi C."/>
            <person name="Tomsovsky M."/>
            <person name="Tulloss R.E."/>
            <person name="Uehling J."/>
            <person name="Grigoriev I.V."/>
            <person name="Vagvolgyi C."/>
            <person name="Papp T."/>
            <person name="Martin F.M."/>
            <person name="Miettinen O."/>
            <person name="Hibbett D.S."/>
            <person name="Nagy L.G."/>
        </authorList>
    </citation>
    <scope>NUCLEOTIDE SEQUENCE [LARGE SCALE GENOMIC DNA]</scope>
    <source>
        <strain evidence="1 2">CBS 309.79</strain>
    </source>
</reference>
<dbReference type="OrthoDB" id="3224080at2759"/>
<dbReference type="EMBL" id="ML178830">
    <property type="protein sequence ID" value="TFL00148.1"/>
    <property type="molecule type" value="Genomic_DNA"/>
</dbReference>
<name>A0A5C3QFY5_9AGAR</name>
<evidence type="ECO:0008006" key="3">
    <source>
        <dbReference type="Google" id="ProtNLM"/>
    </source>
</evidence>
<evidence type="ECO:0000313" key="1">
    <source>
        <dbReference type="EMBL" id="TFL00148.1"/>
    </source>
</evidence>
<dbReference type="Proteomes" id="UP000305067">
    <property type="component" value="Unassembled WGS sequence"/>
</dbReference>
<evidence type="ECO:0000313" key="2">
    <source>
        <dbReference type="Proteomes" id="UP000305067"/>
    </source>
</evidence>